<dbReference type="AlphaFoldDB" id="A0A645DI58"/>
<comment type="caution">
    <text evidence="2">The sequence shown here is derived from an EMBL/GenBank/DDBJ whole genome shotgun (WGS) entry which is preliminary data.</text>
</comment>
<accession>A0A645DI58</accession>
<organism evidence="2">
    <name type="scientific">bioreactor metagenome</name>
    <dbReference type="NCBI Taxonomy" id="1076179"/>
    <lineage>
        <taxon>unclassified sequences</taxon>
        <taxon>metagenomes</taxon>
        <taxon>ecological metagenomes</taxon>
    </lineage>
</organism>
<reference evidence="2" key="1">
    <citation type="submission" date="2019-08" db="EMBL/GenBank/DDBJ databases">
        <authorList>
            <person name="Kucharzyk K."/>
            <person name="Murdoch R.W."/>
            <person name="Higgins S."/>
            <person name="Loffler F."/>
        </authorList>
    </citation>
    <scope>NUCLEOTIDE SEQUENCE</scope>
</reference>
<feature type="compositionally biased region" description="Basic and acidic residues" evidence="1">
    <location>
        <begin position="1"/>
        <end position="10"/>
    </location>
</feature>
<name>A0A645DI58_9ZZZZ</name>
<feature type="region of interest" description="Disordered" evidence="1">
    <location>
        <begin position="1"/>
        <end position="42"/>
    </location>
</feature>
<sequence length="118" mass="13509">MRQHESDTRQYDVNAVQQRRTKHEGKFQRFGNPGDESGKCGGEHQTRHFFAILWTRGVIDSKRSTRQAKHKVCKAPCHKTRHADVILSNGGIGQLRKEDFLRSLDQMPVDHCFTAHAG</sequence>
<gene>
    <name evidence="2" type="ORF">SDC9_135607</name>
</gene>
<proteinExistence type="predicted"/>
<evidence type="ECO:0000256" key="1">
    <source>
        <dbReference type="SAM" id="MobiDB-lite"/>
    </source>
</evidence>
<dbReference type="EMBL" id="VSSQ01036111">
    <property type="protein sequence ID" value="MPM88503.1"/>
    <property type="molecule type" value="Genomic_DNA"/>
</dbReference>
<evidence type="ECO:0000313" key="2">
    <source>
        <dbReference type="EMBL" id="MPM88503.1"/>
    </source>
</evidence>
<protein>
    <submittedName>
        <fullName evidence="2">Uncharacterized protein</fullName>
    </submittedName>
</protein>